<feature type="region of interest" description="Disordered" evidence="1">
    <location>
        <begin position="639"/>
        <end position="702"/>
    </location>
</feature>
<dbReference type="InterPro" id="IPR038279">
    <property type="entry name" value="Ndc10_dom2_sf"/>
</dbReference>
<dbReference type="InterPro" id="IPR031872">
    <property type="entry name" value="NDC10_II"/>
</dbReference>
<evidence type="ECO:0000259" key="3">
    <source>
        <dbReference type="Pfam" id="PF16787"/>
    </source>
</evidence>
<dbReference type="GO" id="GO:0000981">
    <property type="term" value="F:DNA-binding transcription factor activity, RNA polymerase II-specific"/>
    <property type="evidence" value="ECO:0007669"/>
    <property type="project" value="TreeGrafter"/>
</dbReference>
<evidence type="ECO:0000313" key="4">
    <source>
        <dbReference type="EMBL" id="PPR05008.1"/>
    </source>
</evidence>
<dbReference type="EMBL" id="NHYE01000537">
    <property type="protein sequence ID" value="PPR05008.1"/>
    <property type="molecule type" value="Genomic_DNA"/>
</dbReference>
<dbReference type="GO" id="GO:0060963">
    <property type="term" value="P:positive regulation of ribosomal protein gene transcription by RNA polymerase II"/>
    <property type="evidence" value="ECO:0007669"/>
    <property type="project" value="TreeGrafter"/>
</dbReference>
<dbReference type="Pfam" id="PF16787">
    <property type="entry name" value="NDC10_II"/>
    <property type="match status" value="1"/>
</dbReference>
<gene>
    <name evidence="4" type="ORF">CVT26_012578</name>
</gene>
<dbReference type="InParanoid" id="A0A409YPT0"/>
<reference evidence="4 5" key="1">
    <citation type="journal article" date="2018" name="Evol. Lett.">
        <title>Horizontal gene cluster transfer increased hallucinogenic mushroom diversity.</title>
        <authorList>
            <person name="Reynolds H.T."/>
            <person name="Vijayakumar V."/>
            <person name="Gluck-Thaler E."/>
            <person name="Korotkin H.B."/>
            <person name="Matheny P.B."/>
            <person name="Slot J.C."/>
        </authorList>
    </citation>
    <scope>NUCLEOTIDE SEQUENCE [LARGE SCALE GENOMIC DNA]</scope>
    <source>
        <strain evidence="4 5">SRW20</strain>
    </source>
</reference>
<dbReference type="Pfam" id="PF12550">
    <property type="entry name" value="GCR1_C"/>
    <property type="match status" value="1"/>
</dbReference>
<sequence>MPSPSRGLERSEHEQQDERPAKRARLSATASLEGLSPGLLASSTNVPSLDVNFPGQMQVISSESPFSPLPTPDLAPIIAMAHSNRLEIQQELSVAKGTGKAYARHVRNYEEFWERYQDKEVERDPTYQRIDAHPIVGAKVSLFLAHEMTRAKQNSSKGELQGSSVGQRSIAQTISALQQYMKQHQHEPAYANSPETRVMLRQQDWVKVYEKKAAVNESQRRRNAHATKAKGTSSGKLNLRFVDTYTTDEILRMSRYTLEAFGPAPHSTHLGLRDRALLLIPTNTAFRGDSTRRVLWSDFFWKSIPVPLIGEDATLDALVILADQSKTNSTGRIDEHGLFRHRHVELCGFGAIGFHFFSHFHIEKKAPPSFAPDFKDPEFSEHGRRDWYGLHLFSGKPESGKPGGMTPMTYENHRDRIKRMHQDNDVQISAVTHGGRFYAANKAESHGAEEADIKTLGNWKVGDAYEEVYKRKLPVKAMLASAMFNAENLPSYVLPRGYLEPPPDLLPLLFPWAESELTGYHDRVIEHGNKAVDLALKNFLELLIKLRTVILQDAAVLFPRSPGAPLWEFPPFNLPEFRNFSASSVSILEQAEAEAKRKLQCLPETVAASMRGILETIEFQANASRQQFTGRLEYIEGLIRSQSRSTHQKGRQSRQSSSRKEAFSQQQPNSQPHPSHPSLPLLESPTPVTIPSTPAGVSLIPPAKTVETVPESAESMHRVSPSTAVQLVAQALDDPYWPADLLSLNLRSSFILSSDGYDRGRQIESIRKLIIKYGVEKISHHQFEWIKTVRSTPDEWLPIYQFNRNVKTIQELWDEWTVGLDGCLSIRQLDDGWDARWRRNVSGQKTEAARRKVIINLIEKLAGKPNWNASLALRFLNEKYPIPSKTAKYLNTMRSFITHLQNKEKGAAAIQEIMDEASNYCH</sequence>
<dbReference type="Proteomes" id="UP000284706">
    <property type="component" value="Unassembled WGS sequence"/>
</dbReference>
<evidence type="ECO:0000313" key="5">
    <source>
        <dbReference type="Proteomes" id="UP000284706"/>
    </source>
</evidence>
<feature type="domain" description="Ndc10" evidence="3">
    <location>
        <begin position="221"/>
        <end position="577"/>
    </location>
</feature>
<feature type="compositionally biased region" description="Low complexity" evidence="1">
    <location>
        <begin position="664"/>
        <end position="687"/>
    </location>
</feature>
<feature type="domain" description="Transcription activator GCR1-like" evidence="2">
    <location>
        <begin position="800"/>
        <end position="877"/>
    </location>
</feature>
<keyword evidence="5" id="KW-1185">Reference proteome</keyword>
<name>A0A409YPT0_9AGAR</name>
<organism evidence="4 5">
    <name type="scientific">Gymnopilus dilepis</name>
    <dbReference type="NCBI Taxonomy" id="231916"/>
    <lineage>
        <taxon>Eukaryota</taxon>
        <taxon>Fungi</taxon>
        <taxon>Dikarya</taxon>
        <taxon>Basidiomycota</taxon>
        <taxon>Agaricomycotina</taxon>
        <taxon>Agaricomycetes</taxon>
        <taxon>Agaricomycetidae</taxon>
        <taxon>Agaricales</taxon>
        <taxon>Agaricineae</taxon>
        <taxon>Hymenogastraceae</taxon>
        <taxon>Gymnopilus</taxon>
    </lineage>
</organism>
<dbReference type="GO" id="GO:0000978">
    <property type="term" value="F:RNA polymerase II cis-regulatory region sequence-specific DNA binding"/>
    <property type="evidence" value="ECO:0007669"/>
    <property type="project" value="TreeGrafter"/>
</dbReference>
<dbReference type="STRING" id="231916.A0A409YPT0"/>
<dbReference type="AlphaFoldDB" id="A0A409YPT0"/>
<dbReference type="PANTHER" id="PTHR37784:SF2">
    <property type="entry name" value="HIGH-OSMOLARITY-INDUCED TRANSCRIPTION PROTEIN 1"/>
    <property type="match status" value="1"/>
</dbReference>
<dbReference type="Gene3D" id="1.10.443.20">
    <property type="entry name" value="Centromere DNA-binding protein complex CBF3 subunit, domain 2"/>
    <property type="match status" value="1"/>
</dbReference>
<comment type="caution">
    <text evidence="4">The sequence shown here is derived from an EMBL/GenBank/DDBJ whole genome shotgun (WGS) entry which is preliminary data.</text>
</comment>
<protein>
    <recommendedName>
        <fullName evidence="6">Ndc10 domain-containing protein</fullName>
    </recommendedName>
</protein>
<evidence type="ECO:0000256" key="1">
    <source>
        <dbReference type="SAM" id="MobiDB-lite"/>
    </source>
</evidence>
<dbReference type="PANTHER" id="PTHR37784">
    <property type="entry name" value="PROTEIN MSN1"/>
    <property type="match status" value="1"/>
</dbReference>
<accession>A0A409YPT0</accession>
<evidence type="ECO:0000259" key="2">
    <source>
        <dbReference type="Pfam" id="PF12550"/>
    </source>
</evidence>
<dbReference type="InterPro" id="IPR052146">
    <property type="entry name" value="HOT1"/>
</dbReference>
<feature type="region of interest" description="Disordered" evidence="1">
    <location>
        <begin position="1"/>
        <end position="26"/>
    </location>
</feature>
<dbReference type="OrthoDB" id="3065555at2759"/>
<dbReference type="InterPro" id="IPR022210">
    <property type="entry name" value="TF_GCR1-like"/>
</dbReference>
<proteinExistence type="predicted"/>
<feature type="compositionally biased region" description="Basic and acidic residues" evidence="1">
    <location>
        <begin position="7"/>
        <end position="21"/>
    </location>
</feature>
<evidence type="ECO:0008006" key="6">
    <source>
        <dbReference type="Google" id="ProtNLM"/>
    </source>
</evidence>